<organism evidence="7">
    <name type="scientific">Cladocopium goreaui</name>
    <dbReference type="NCBI Taxonomy" id="2562237"/>
    <lineage>
        <taxon>Eukaryota</taxon>
        <taxon>Sar</taxon>
        <taxon>Alveolata</taxon>
        <taxon>Dinophyceae</taxon>
        <taxon>Suessiales</taxon>
        <taxon>Symbiodiniaceae</taxon>
        <taxon>Cladocopium</taxon>
    </lineage>
</organism>
<evidence type="ECO:0000259" key="6">
    <source>
        <dbReference type="Pfam" id="PF00520"/>
    </source>
</evidence>
<dbReference type="InterPro" id="IPR043203">
    <property type="entry name" value="VGCC_Ca_Na"/>
</dbReference>
<feature type="transmembrane region" description="Helical" evidence="5">
    <location>
        <begin position="261"/>
        <end position="282"/>
    </location>
</feature>
<evidence type="ECO:0000256" key="3">
    <source>
        <dbReference type="ARBA" id="ARBA00022989"/>
    </source>
</evidence>
<keyword evidence="9" id="KW-0547">Nucleotide-binding</keyword>
<dbReference type="EMBL" id="CAMXCT020002751">
    <property type="protein sequence ID" value="CAL1153584.1"/>
    <property type="molecule type" value="Genomic_DNA"/>
</dbReference>
<reference evidence="8" key="2">
    <citation type="submission" date="2024-04" db="EMBL/GenBank/DDBJ databases">
        <authorList>
            <person name="Chen Y."/>
            <person name="Shah S."/>
            <person name="Dougan E. K."/>
            <person name="Thang M."/>
            <person name="Chan C."/>
        </authorList>
    </citation>
    <scope>NUCLEOTIDE SEQUENCE [LARGE SCALE GENOMIC DNA]</scope>
</reference>
<evidence type="ECO:0000256" key="2">
    <source>
        <dbReference type="ARBA" id="ARBA00022692"/>
    </source>
</evidence>
<evidence type="ECO:0000313" key="10">
    <source>
        <dbReference type="Proteomes" id="UP001152797"/>
    </source>
</evidence>
<sequence length="311" mass="35193">MQLPEGMELHKKPTFTPKLFSSLTQADMKLKAGAADVDAETAKAKKDALSERTKSIHSERGRLWRIVHSPFFDLFFAMAILVNTVFIGVEVQISVDSSQQESLVIQVVRNVFTGLFTLELFLRMCAAGLCGFFCSEEWRWNMLDLFIVLSSWWETAVELLYASSDEGGGGVGLTGLRTLRIVRITRLVKLARVARILRFVMALRTLTQSIIYTLKSLIWALVLMTLIVYVFGILFVQAVDDHRKDPMSAMSQEEKDAADNYFGNLWLSMLSLFMSITGGVSWEQLLVPLHAVSPFWVFVFLFYVSFTIFAV</sequence>
<dbReference type="Gene3D" id="1.10.287.70">
    <property type="match status" value="1"/>
</dbReference>
<protein>
    <submittedName>
        <fullName evidence="9">ABC transporter ATP-binding protein</fullName>
    </submittedName>
</protein>
<feature type="non-terminal residue" evidence="7">
    <location>
        <position position="311"/>
    </location>
</feature>
<evidence type="ECO:0000256" key="5">
    <source>
        <dbReference type="SAM" id="Phobius"/>
    </source>
</evidence>
<dbReference type="Gene3D" id="1.20.120.350">
    <property type="entry name" value="Voltage-gated potassium channels. Chain C"/>
    <property type="match status" value="1"/>
</dbReference>
<evidence type="ECO:0000313" key="8">
    <source>
        <dbReference type="EMBL" id="CAL1153584.1"/>
    </source>
</evidence>
<dbReference type="InterPro" id="IPR005821">
    <property type="entry name" value="Ion_trans_dom"/>
</dbReference>
<dbReference type="OrthoDB" id="2984333at2759"/>
<feature type="transmembrane region" description="Helical" evidence="5">
    <location>
        <begin position="217"/>
        <end position="240"/>
    </location>
</feature>
<dbReference type="PANTHER" id="PTHR10037:SF62">
    <property type="entry name" value="SODIUM CHANNEL PROTEIN 60E"/>
    <property type="match status" value="1"/>
</dbReference>
<evidence type="ECO:0000313" key="7">
    <source>
        <dbReference type="EMBL" id="CAI4000209.1"/>
    </source>
</evidence>
<comment type="caution">
    <text evidence="7">The sequence shown here is derived from an EMBL/GenBank/DDBJ whole genome shotgun (WGS) entry which is preliminary data.</text>
</comment>
<keyword evidence="9" id="KW-0067">ATP-binding</keyword>
<dbReference type="EMBL" id="CAMXCT030002751">
    <property type="protein sequence ID" value="CAL4787521.1"/>
    <property type="molecule type" value="Genomic_DNA"/>
</dbReference>
<dbReference type="EMBL" id="CAMXCT010002751">
    <property type="protein sequence ID" value="CAI4000209.1"/>
    <property type="molecule type" value="Genomic_DNA"/>
</dbReference>
<accession>A0A9P1CYR6</accession>
<dbReference type="SUPFAM" id="SSF81324">
    <property type="entry name" value="Voltage-gated potassium channels"/>
    <property type="match status" value="1"/>
</dbReference>
<feature type="domain" description="Ion transport" evidence="6">
    <location>
        <begin position="70"/>
        <end position="309"/>
    </location>
</feature>
<keyword evidence="2 5" id="KW-0812">Transmembrane</keyword>
<keyword evidence="3 5" id="KW-1133">Transmembrane helix</keyword>
<dbReference type="InterPro" id="IPR027359">
    <property type="entry name" value="Volt_channel_dom_sf"/>
</dbReference>
<dbReference type="AlphaFoldDB" id="A0A9P1CYR6"/>
<evidence type="ECO:0000313" key="9">
    <source>
        <dbReference type="EMBL" id="CAL4787521.1"/>
    </source>
</evidence>
<evidence type="ECO:0000256" key="4">
    <source>
        <dbReference type="ARBA" id="ARBA00023136"/>
    </source>
</evidence>
<dbReference type="PANTHER" id="PTHR10037">
    <property type="entry name" value="VOLTAGE-GATED CATION CHANNEL CALCIUM AND SODIUM"/>
    <property type="match status" value="1"/>
</dbReference>
<keyword evidence="10" id="KW-1185">Reference proteome</keyword>
<dbReference type="Proteomes" id="UP001152797">
    <property type="component" value="Unassembled WGS sequence"/>
</dbReference>
<dbReference type="GO" id="GO:0005248">
    <property type="term" value="F:voltage-gated sodium channel activity"/>
    <property type="evidence" value="ECO:0007669"/>
    <property type="project" value="TreeGrafter"/>
</dbReference>
<gene>
    <name evidence="7" type="ORF">C1SCF055_LOCUS26345</name>
</gene>
<name>A0A9P1CYR6_9DINO</name>
<reference evidence="7" key="1">
    <citation type="submission" date="2022-10" db="EMBL/GenBank/DDBJ databases">
        <authorList>
            <person name="Chen Y."/>
            <person name="Dougan E. K."/>
            <person name="Chan C."/>
            <person name="Rhodes N."/>
            <person name="Thang M."/>
        </authorList>
    </citation>
    <scope>NUCLEOTIDE SEQUENCE</scope>
</reference>
<feature type="transmembrane region" description="Helical" evidence="5">
    <location>
        <begin position="288"/>
        <end position="310"/>
    </location>
</feature>
<keyword evidence="4 5" id="KW-0472">Membrane</keyword>
<dbReference type="Pfam" id="PF00520">
    <property type="entry name" value="Ion_trans"/>
    <property type="match status" value="1"/>
</dbReference>
<dbReference type="GO" id="GO:0005524">
    <property type="term" value="F:ATP binding"/>
    <property type="evidence" value="ECO:0007669"/>
    <property type="project" value="UniProtKB-KW"/>
</dbReference>
<dbReference type="GO" id="GO:0001518">
    <property type="term" value="C:voltage-gated sodium channel complex"/>
    <property type="evidence" value="ECO:0007669"/>
    <property type="project" value="TreeGrafter"/>
</dbReference>
<proteinExistence type="predicted"/>
<evidence type="ECO:0000256" key="1">
    <source>
        <dbReference type="ARBA" id="ARBA00004141"/>
    </source>
</evidence>
<comment type="subcellular location">
    <subcellularLocation>
        <location evidence="1">Membrane</location>
        <topology evidence="1">Multi-pass membrane protein</topology>
    </subcellularLocation>
</comment>